<evidence type="ECO:0000313" key="4">
    <source>
        <dbReference type="Proteomes" id="UP001549104"/>
    </source>
</evidence>
<evidence type="ECO:0000256" key="2">
    <source>
        <dbReference type="SAM" id="Phobius"/>
    </source>
</evidence>
<evidence type="ECO:0000313" key="3">
    <source>
        <dbReference type="EMBL" id="MET3657078.1"/>
    </source>
</evidence>
<feature type="compositionally biased region" description="Polar residues" evidence="1">
    <location>
        <begin position="75"/>
        <end position="85"/>
    </location>
</feature>
<sequence length="116" mass="13116">MRYDRNNLIVLMKSDLANDPCRKYNDESFTNNELSKKDKQIIDSSKYKKCNGCGGNMSAEEKERERLKAKEQQKNPGSTLNNTWAQATTGAPSGSCLINIISFIMIIVFVFLIRAC</sequence>
<feature type="compositionally biased region" description="Basic and acidic residues" evidence="1">
    <location>
        <begin position="59"/>
        <end position="73"/>
    </location>
</feature>
<reference evidence="3 4" key="1">
    <citation type="submission" date="2024-06" db="EMBL/GenBank/DDBJ databases">
        <title>Sorghum-associated microbial communities from plants grown in Nebraska, USA.</title>
        <authorList>
            <person name="Schachtman D."/>
        </authorList>
    </citation>
    <scope>NUCLEOTIDE SEQUENCE [LARGE SCALE GENOMIC DNA]</scope>
    <source>
        <strain evidence="3 4">1288</strain>
    </source>
</reference>
<protein>
    <submittedName>
        <fullName evidence="3">Uncharacterized protein</fullName>
    </submittedName>
</protein>
<keyword evidence="2" id="KW-1133">Transmembrane helix</keyword>
<dbReference type="EMBL" id="JBEPME010000002">
    <property type="protein sequence ID" value="MET3657078.1"/>
    <property type="molecule type" value="Genomic_DNA"/>
</dbReference>
<gene>
    <name evidence="3" type="ORF">ABIC55_002165</name>
</gene>
<dbReference type="RefSeq" id="WP_354313129.1">
    <property type="nucleotide sequence ID" value="NZ_JBEPME010000002.1"/>
</dbReference>
<comment type="caution">
    <text evidence="3">The sequence shown here is derived from an EMBL/GenBank/DDBJ whole genome shotgun (WGS) entry which is preliminary data.</text>
</comment>
<dbReference type="Proteomes" id="UP001549104">
    <property type="component" value="Unassembled WGS sequence"/>
</dbReference>
<feature type="region of interest" description="Disordered" evidence="1">
    <location>
        <begin position="55"/>
        <end position="85"/>
    </location>
</feature>
<name>A0ABV2KAQ7_SPOPS</name>
<keyword evidence="4" id="KW-1185">Reference proteome</keyword>
<evidence type="ECO:0000256" key="1">
    <source>
        <dbReference type="SAM" id="MobiDB-lite"/>
    </source>
</evidence>
<keyword evidence="2" id="KW-0812">Transmembrane</keyword>
<proteinExistence type="predicted"/>
<organism evidence="3 4">
    <name type="scientific">Sporosarcina psychrophila</name>
    <name type="common">Bacillus psychrophilus</name>
    <dbReference type="NCBI Taxonomy" id="1476"/>
    <lineage>
        <taxon>Bacteria</taxon>
        <taxon>Bacillati</taxon>
        <taxon>Bacillota</taxon>
        <taxon>Bacilli</taxon>
        <taxon>Bacillales</taxon>
        <taxon>Caryophanaceae</taxon>
        <taxon>Sporosarcina</taxon>
    </lineage>
</organism>
<feature type="transmembrane region" description="Helical" evidence="2">
    <location>
        <begin position="91"/>
        <end position="113"/>
    </location>
</feature>
<accession>A0ABV2KAQ7</accession>
<keyword evidence="2" id="KW-0472">Membrane</keyword>